<dbReference type="GO" id="GO:0006355">
    <property type="term" value="P:regulation of DNA-templated transcription"/>
    <property type="evidence" value="ECO:0007669"/>
    <property type="project" value="InterPro"/>
</dbReference>
<dbReference type="AlphaFoldDB" id="A0A0M3QF23"/>
<dbReference type="InterPro" id="IPR025944">
    <property type="entry name" value="Sigma_54_int_dom_CS"/>
</dbReference>
<name>A0A0M3QF23_9BACT</name>
<keyword evidence="5" id="KW-0597">Phosphoprotein</keyword>
<dbReference type="InterPro" id="IPR003593">
    <property type="entry name" value="AAA+_ATPase"/>
</dbReference>
<dbReference type="SUPFAM" id="SSF52540">
    <property type="entry name" value="P-loop containing nucleoside triphosphate hydrolases"/>
    <property type="match status" value="1"/>
</dbReference>
<organism evidence="8 9">
    <name type="scientific">Desulfuromonas soudanensis</name>
    <dbReference type="NCBI Taxonomy" id="1603606"/>
    <lineage>
        <taxon>Bacteria</taxon>
        <taxon>Pseudomonadati</taxon>
        <taxon>Thermodesulfobacteriota</taxon>
        <taxon>Desulfuromonadia</taxon>
        <taxon>Desulfuromonadales</taxon>
        <taxon>Desulfuromonadaceae</taxon>
        <taxon>Desulfuromonas</taxon>
    </lineage>
</organism>
<dbReference type="PANTHER" id="PTHR32071:SF13">
    <property type="entry name" value="RESPONSE REGULATOR HSFA"/>
    <property type="match status" value="1"/>
</dbReference>
<evidence type="ECO:0000313" key="9">
    <source>
        <dbReference type="Proteomes" id="UP000057158"/>
    </source>
</evidence>
<dbReference type="PATRIC" id="fig|1603606.3.peg.743"/>
<evidence type="ECO:0000256" key="4">
    <source>
        <dbReference type="ARBA" id="ARBA00023163"/>
    </source>
</evidence>
<keyword evidence="2" id="KW-0067">ATP-binding</keyword>
<proteinExistence type="predicted"/>
<keyword evidence="1" id="KW-0547">Nucleotide-binding</keyword>
<protein>
    <submittedName>
        <fullName evidence="8">Two component sigma54-specific transcriptional regulator, Fis family</fullName>
    </submittedName>
</protein>
<dbReference type="Pfam" id="PF02954">
    <property type="entry name" value="HTH_8"/>
    <property type="match status" value="1"/>
</dbReference>
<dbReference type="InterPro" id="IPR058031">
    <property type="entry name" value="AAA_lid_NorR"/>
</dbReference>
<dbReference type="Pfam" id="PF25601">
    <property type="entry name" value="AAA_lid_14"/>
    <property type="match status" value="1"/>
</dbReference>
<dbReference type="Gene3D" id="3.40.50.2300">
    <property type="match status" value="1"/>
</dbReference>
<dbReference type="PROSITE" id="PS50110">
    <property type="entry name" value="RESPONSE_REGULATORY"/>
    <property type="match status" value="1"/>
</dbReference>
<evidence type="ECO:0000256" key="2">
    <source>
        <dbReference type="ARBA" id="ARBA00022840"/>
    </source>
</evidence>
<accession>A0A0M3QF23</accession>
<sequence>MSKVLYPALPVLLVDDEPAWLRSMTISLARHAGINNVVALSDPREVAPFLEEHRVALALIDYTMPHVSGEELLELFGRNYPEVPVIILTGRDQAETAVRCMKLGAFDYYVKTVEDERLLAGIQRALRLGELQQENLRLQEGYMTGELASPEAFSGLITRSDRLLKICKYVEAIAASRQPVLVTGESGTGKELIARILHKLGSPQGPWVAVDVAGLDDDMFADTLFGHVKGAFTGAEQPRKGLVEEAAGGVLFLDEIGSLSQSSQLKLLRLIQDGEYRPVGGDRTRRSEMRIVAATNQDLGRLQETGGLRRDLYYRLRTHHVHLPALRQRPEDIPVLLDFFLGEAAREFHKNKPTPPPELDILLSTYHFPGNVRELRAMVYDAVSTHRTRKLSMDAFKRAMGREEGRELSGMVEAGVEAAQGERVVAFPQELPSIRELTSQLIAEASRRSGGNQSIMAGMLGISRPALNKRLKKLDDEDEF</sequence>
<dbReference type="GO" id="GO:0005524">
    <property type="term" value="F:ATP binding"/>
    <property type="evidence" value="ECO:0007669"/>
    <property type="project" value="UniProtKB-KW"/>
</dbReference>
<gene>
    <name evidence="8" type="ORF">DSOUD_0681</name>
</gene>
<dbReference type="Proteomes" id="UP000057158">
    <property type="component" value="Chromosome"/>
</dbReference>
<dbReference type="Gene3D" id="1.10.10.60">
    <property type="entry name" value="Homeodomain-like"/>
    <property type="match status" value="1"/>
</dbReference>
<dbReference type="Gene3D" id="3.40.50.300">
    <property type="entry name" value="P-loop containing nucleotide triphosphate hydrolases"/>
    <property type="match status" value="1"/>
</dbReference>
<evidence type="ECO:0000256" key="3">
    <source>
        <dbReference type="ARBA" id="ARBA00023015"/>
    </source>
</evidence>
<evidence type="ECO:0000256" key="5">
    <source>
        <dbReference type="PROSITE-ProRule" id="PRU00169"/>
    </source>
</evidence>
<dbReference type="InterPro" id="IPR002197">
    <property type="entry name" value="HTH_Fis"/>
</dbReference>
<evidence type="ECO:0000313" key="8">
    <source>
        <dbReference type="EMBL" id="ALC15469.1"/>
    </source>
</evidence>
<evidence type="ECO:0000256" key="1">
    <source>
        <dbReference type="ARBA" id="ARBA00022741"/>
    </source>
</evidence>
<dbReference type="SUPFAM" id="SSF52172">
    <property type="entry name" value="CheY-like"/>
    <property type="match status" value="1"/>
</dbReference>
<feature type="domain" description="Sigma-54 factor interaction" evidence="6">
    <location>
        <begin position="156"/>
        <end position="384"/>
    </location>
</feature>
<feature type="domain" description="Response regulatory" evidence="7">
    <location>
        <begin position="10"/>
        <end position="126"/>
    </location>
</feature>
<dbReference type="OrthoDB" id="9814761at2"/>
<dbReference type="PROSITE" id="PS00675">
    <property type="entry name" value="SIGMA54_INTERACT_1"/>
    <property type="match status" value="1"/>
</dbReference>
<dbReference type="InterPro" id="IPR002078">
    <property type="entry name" value="Sigma_54_int"/>
</dbReference>
<dbReference type="PANTHER" id="PTHR32071">
    <property type="entry name" value="TRANSCRIPTIONAL REGULATORY PROTEIN"/>
    <property type="match status" value="1"/>
</dbReference>
<dbReference type="Gene3D" id="1.10.8.60">
    <property type="match status" value="1"/>
</dbReference>
<dbReference type="FunFam" id="3.40.50.300:FF:000006">
    <property type="entry name" value="DNA-binding transcriptional regulator NtrC"/>
    <property type="match status" value="1"/>
</dbReference>
<dbReference type="KEGG" id="des:DSOUD_0681"/>
<evidence type="ECO:0000259" key="7">
    <source>
        <dbReference type="PROSITE" id="PS50110"/>
    </source>
</evidence>
<dbReference type="CDD" id="cd00009">
    <property type="entry name" value="AAA"/>
    <property type="match status" value="1"/>
</dbReference>
<keyword evidence="4" id="KW-0804">Transcription</keyword>
<dbReference type="InterPro" id="IPR025662">
    <property type="entry name" value="Sigma_54_int_dom_ATP-bd_1"/>
</dbReference>
<dbReference type="InterPro" id="IPR027417">
    <property type="entry name" value="P-loop_NTPase"/>
</dbReference>
<dbReference type="STRING" id="1603606.DSOUD_0681"/>
<dbReference type="PROSITE" id="PS00688">
    <property type="entry name" value="SIGMA54_INTERACT_3"/>
    <property type="match status" value="1"/>
</dbReference>
<dbReference type="RefSeq" id="WP_053549674.1">
    <property type="nucleotide sequence ID" value="NZ_CP010802.1"/>
</dbReference>
<keyword evidence="9" id="KW-1185">Reference proteome</keyword>
<dbReference type="InterPro" id="IPR011006">
    <property type="entry name" value="CheY-like_superfamily"/>
</dbReference>
<dbReference type="InterPro" id="IPR009057">
    <property type="entry name" value="Homeodomain-like_sf"/>
</dbReference>
<dbReference type="SMART" id="SM00382">
    <property type="entry name" value="AAA"/>
    <property type="match status" value="1"/>
</dbReference>
<feature type="modified residue" description="4-aspartylphosphate" evidence="5">
    <location>
        <position position="61"/>
    </location>
</feature>
<keyword evidence="3" id="KW-0805">Transcription regulation</keyword>
<dbReference type="Pfam" id="PF00158">
    <property type="entry name" value="Sigma54_activat"/>
    <property type="match status" value="1"/>
</dbReference>
<dbReference type="GO" id="GO:0000160">
    <property type="term" value="P:phosphorelay signal transduction system"/>
    <property type="evidence" value="ECO:0007669"/>
    <property type="project" value="InterPro"/>
</dbReference>
<dbReference type="InterPro" id="IPR001789">
    <property type="entry name" value="Sig_transdc_resp-reg_receiver"/>
</dbReference>
<dbReference type="GO" id="GO:0043565">
    <property type="term" value="F:sequence-specific DNA binding"/>
    <property type="evidence" value="ECO:0007669"/>
    <property type="project" value="InterPro"/>
</dbReference>
<evidence type="ECO:0000259" key="6">
    <source>
        <dbReference type="PROSITE" id="PS50045"/>
    </source>
</evidence>
<dbReference type="EMBL" id="CP010802">
    <property type="protein sequence ID" value="ALC15469.1"/>
    <property type="molecule type" value="Genomic_DNA"/>
</dbReference>
<dbReference type="SUPFAM" id="SSF46689">
    <property type="entry name" value="Homeodomain-like"/>
    <property type="match status" value="1"/>
</dbReference>
<dbReference type="PRINTS" id="PR01590">
    <property type="entry name" value="HTHFIS"/>
</dbReference>
<dbReference type="SMART" id="SM00448">
    <property type="entry name" value="REC"/>
    <property type="match status" value="1"/>
</dbReference>
<reference evidence="8 9" key="1">
    <citation type="submission" date="2015-07" db="EMBL/GenBank/DDBJ databases">
        <title>Isolation and Genomic Characterization of a Novel Halophilic Metal-Reducing Deltaproteobacterium from the Deep Subsurface.</title>
        <authorList>
            <person name="Badalamenti J.P."/>
            <person name="Summers Z.M."/>
            <person name="Gralnick J.A."/>
            <person name="Bond D.R."/>
        </authorList>
    </citation>
    <scope>NUCLEOTIDE SEQUENCE [LARGE SCALE GENOMIC DNA]</scope>
    <source>
        <strain evidence="8 9">WTL</strain>
    </source>
</reference>
<dbReference type="Pfam" id="PF00072">
    <property type="entry name" value="Response_reg"/>
    <property type="match status" value="1"/>
</dbReference>
<dbReference type="PROSITE" id="PS50045">
    <property type="entry name" value="SIGMA54_INTERACT_4"/>
    <property type="match status" value="1"/>
</dbReference>